<name>A0A2Z3JAB7_9DEIO</name>
<dbReference type="Proteomes" id="UP000245368">
    <property type="component" value="Chromosome"/>
</dbReference>
<dbReference type="InterPro" id="IPR038056">
    <property type="entry name" value="YjbR-like_sf"/>
</dbReference>
<dbReference type="Gene3D" id="3.90.1150.30">
    <property type="match status" value="1"/>
</dbReference>
<proteinExistence type="predicted"/>
<dbReference type="InterPro" id="IPR007351">
    <property type="entry name" value="YjbR"/>
</dbReference>
<protein>
    <submittedName>
        <fullName evidence="1">MmcQ-like protein</fullName>
    </submittedName>
</protein>
<evidence type="ECO:0000313" key="1">
    <source>
        <dbReference type="EMBL" id="AWN22057.1"/>
    </source>
</evidence>
<dbReference type="KEGG" id="dez:DKM44_01400"/>
<dbReference type="PANTHER" id="PTHR35145">
    <property type="entry name" value="CYTOPLASMIC PROTEIN-RELATED"/>
    <property type="match status" value="1"/>
</dbReference>
<evidence type="ECO:0000313" key="2">
    <source>
        <dbReference type="Proteomes" id="UP000245368"/>
    </source>
</evidence>
<dbReference type="AlphaFoldDB" id="A0A2Z3JAB7"/>
<dbReference type="RefSeq" id="WP_109824796.1">
    <property type="nucleotide sequence ID" value="NZ_CP029494.1"/>
</dbReference>
<dbReference type="SUPFAM" id="SSF142906">
    <property type="entry name" value="YjbR-like"/>
    <property type="match status" value="1"/>
</dbReference>
<dbReference type="OrthoDB" id="9789813at2"/>
<keyword evidence="2" id="KW-1185">Reference proteome</keyword>
<dbReference type="InterPro" id="IPR058532">
    <property type="entry name" value="YjbR/MT2646/Rv2570-like"/>
</dbReference>
<reference evidence="1 2" key="1">
    <citation type="submission" date="2018-05" db="EMBL/GenBank/DDBJ databases">
        <title>Complete Genome Sequence of Deinococcus sp. strain 17bor-2.</title>
        <authorList>
            <person name="Srinivasan S."/>
        </authorList>
    </citation>
    <scope>NUCLEOTIDE SEQUENCE [LARGE SCALE GENOMIC DNA]</scope>
    <source>
        <strain evidence="1 2">17bor-2</strain>
    </source>
</reference>
<gene>
    <name evidence="1" type="ORF">DKM44_01400</name>
</gene>
<sequence>MNSVAAIREVCAGLAHSQETFPFGPGALVFKVGGKMYALTDIHAEPLTLSLKVRPERGEELRAKYPAIVPGYHLNKRHWVTLNLGGVPADLARTLLHESYALVVGGLIRAQRAELEL</sequence>
<accession>A0A2Z3JAB7</accession>
<organism evidence="1 2">
    <name type="scientific">Deinococcus irradiatisoli</name>
    <dbReference type="NCBI Taxonomy" id="2202254"/>
    <lineage>
        <taxon>Bacteria</taxon>
        <taxon>Thermotogati</taxon>
        <taxon>Deinococcota</taxon>
        <taxon>Deinococci</taxon>
        <taxon>Deinococcales</taxon>
        <taxon>Deinococcaceae</taxon>
        <taxon>Deinococcus</taxon>
    </lineage>
</organism>
<dbReference type="EMBL" id="CP029494">
    <property type="protein sequence ID" value="AWN22057.1"/>
    <property type="molecule type" value="Genomic_DNA"/>
</dbReference>
<dbReference type="PANTHER" id="PTHR35145:SF1">
    <property type="entry name" value="CYTOPLASMIC PROTEIN"/>
    <property type="match status" value="1"/>
</dbReference>
<dbReference type="Pfam" id="PF04237">
    <property type="entry name" value="YjbR"/>
    <property type="match status" value="1"/>
</dbReference>